<evidence type="ECO:0000256" key="1">
    <source>
        <dbReference type="SAM" id="MobiDB-lite"/>
    </source>
</evidence>
<evidence type="ECO:0000313" key="3">
    <source>
        <dbReference type="Proteomes" id="UP000582016"/>
    </source>
</evidence>
<proteinExistence type="predicted"/>
<gene>
    <name evidence="2" type="ORF">FPHYL_13368</name>
</gene>
<evidence type="ECO:0000313" key="2">
    <source>
        <dbReference type="EMBL" id="KAF5534707.1"/>
    </source>
</evidence>
<reference evidence="2 3" key="1">
    <citation type="submission" date="2020-05" db="EMBL/GenBank/DDBJ databases">
        <title>Identification and distribution of gene clusters putatively required for synthesis of sphingolipid metabolism inhibitors in phylogenetically diverse species of the filamentous fungus Fusarium.</title>
        <authorList>
            <person name="Kim H.-S."/>
            <person name="Busman M."/>
            <person name="Brown D.W."/>
            <person name="Divon H."/>
            <person name="Uhlig S."/>
            <person name="Proctor R.H."/>
        </authorList>
    </citation>
    <scope>NUCLEOTIDE SEQUENCE [LARGE SCALE GENOMIC DNA]</scope>
    <source>
        <strain evidence="2 3">NRRL 13617</strain>
    </source>
</reference>
<dbReference type="AlphaFoldDB" id="A0A8H5ICY2"/>
<protein>
    <submittedName>
        <fullName evidence="2">Uncharacterized protein</fullName>
    </submittedName>
</protein>
<accession>A0A8H5ICY2</accession>
<sequence>MSAPQNSTGGDASEHEISGVVRGHADVVAQWEEAVKKFGCTNLLFSFKPVRGDQGAAAQPEAGTVTGKSSNFFYLCHTNPHTANTANSSNVSAENPSAKNNSSTKK</sequence>
<organism evidence="2 3">
    <name type="scientific">Fusarium phyllophilum</name>
    <dbReference type="NCBI Taxonomy" id="47803"/>
    <lineage>
        <taxon>Eukaryota</taxon>
        <taxon>Fungi</taxon>
        <taxon>Dikarya</taxon>
        <taxon>Ascomycota</taxon>
        <taxon>Pezizomycotina</taxon>
        <taxon>Sordariomycetes</taxon>
        <taxon>Hypocreomycetidae</taxon>
        <taxon>Hypocreales</taxon>
        <taxon>Nectriaceae</taxon>
        <taxon>Fusarium</taxon>
        <taxon>Fusarium fujikuroi species complex</taxon>
    </lineage>
</organism>
<keyword evidence="3" id="KW-1185">Reference proteome</keyword>
<comment type="caution">
    <text evidence="2">The sequence shown here is derived from an EMBL/GenBank/DDBJ whole genome shotgun (WGS) entry which is preliminary data.</text>
</comment>
<dbReference type="EMBL" id="JAAOAQ010000776">
    <property type="protein sequence ID" value="KAF5534707.1"/>
    <property type="molecule type" value="Genomic_DNA"/>
</dbReference>
<dbReference type="Proteomes" id="UP000582016">
    <property type="component" value="Unassembled WGS sequence"/>
</dbReference>
<name>A0A8H5ICY2_9HYPO</name>
<dbReference type="OrthoDB" id="10472095at2759"/>
<feature type="region of interest" description="Disordered" evidence="1">
    <location>
        <begin position="83"/>
        <end position="106"/>
    </location>
</feature>